<dbReference type="NCBIfam" id="NF009372">
    <property type="entry name" value="PRK12735.1"/>
    <property type="match status" value="1"/>
</dbReference>
<evidence type="ECO:0000256" key="9">
    <source>
        <dbReference type="ARBA" id="ARBA00029554"/>
    </source>
</evidence>
<dbReference type="NCBIfam" id="TIGR00485">
    <property type="entry name" value="EF-Tu"/>
    <property type="match status" value="1"/>
</dbReference>
<evidence type="ECO:0000256" key="2">
    <source>
        <dbReference type="ARBA" id="ARBA00022490"/>
    </source>
</evidence>
<keyword evidence="4 12" id="KW-0251">Elongation factor</keyword>
<sequence>MADVFLRNKVNVGTIGHVDHGKTTLTDALTSYSSKFKGFAKKIRYDEIDKAPERKKRGITINTSHVEYETEKRHYAHIDCPVHADYIKNMITGAAQMDVAILVVSAESGVMPQTQEHILLAKQVGVPQLVVFLNKCDQADSEEMFELVESEVRDVLAKYKYKDPDNIPIIRGSALMAIQGDPKYTESIQKLLDTLDSYVDDPVRALDKPFLMPIEQVVNVKGRGAVATGRVERGQIKLSEEVEIVGIKEKRKSTVIGLQMFHKNLDKESALAGDSIGILLRGISHTDVQRGQVISKVGSLQPHRKFVAKIYFLTAEEGGRKTCFGDNYRPQFFITTADVTGVIQLKDGNKIVNPGDTAELIITLINYIAIETETNFSVREGGRTIGTGTVIEILE</sequence>
<dbReference type="AlphaFoldDB" id="Q9S513"/>
<dbReference type="Pfam" id="PF00009">
    <property type="entry name" value="GTP_EFTU"/>
    <property type="match status" value="1"/>
</dbReference>
<dbReference type="PROSITE" id="PS51722">
    <property type="entry name" value="G_TR_2"/>
    <property type="match status" value="1"/>
</dbReference>
<dbReference type="GO" id="GO:0003746">
    <property type="term" value="F:translation elongation factor activity"/>
    <property type="evidence" value="ECO:0007669"/>
    <property type="project" value="UniProtKB-UniRule"/>
</dbReference>
<keyword evidence="2" id="KW-0963">Cytoplasm</keyword>
<gene>
    <name evidence="12" type="primary">tuf</name>
</gene>
<dbReference type="Pfam" id="PF03144">
    <property type="entry name" value="GTP_EFTU_D2"/>
    <property type="match status" value="1"/>
</dbReference>
<keyword evidence="6" id="KW-0460">Magnesium</keyword>
<organism evidence="12">
    <name type="scientific">Loofah witches'-broom phytoplasma</name>
    <dbReference type="NCBI Taxonomy" id="35773"/>
    <lineage>
        <taxon>Bacteria</taxon>
        <taxon>Bacillati</taxon>
        <taxon>Mycoplasmatota</taxon>
        <taxon>Mollicutes</taxon>
        <taxon>Acholeplasmatales</taxon>
        <taxon>Acholeplasmataceae</taxon>
        <taxon>Candidatus Phytoplasma</taxon>
        <taxon>16SrVIII (Loofah witches'-broom group)</taxon>
    </lineage>
</organism>
<dbReference type="FunFam" id="2.40.30.10:FF:000001">
    <property type="entry name" value="Elongation factor Tu"/>
    <property type="match status" value="1"/>
</dbReference>
<evidence type="ECO:0000256" key="10">
    <source>
        <dbReference type="NCBIfam" id="TIGR00485"/>
    </source>
</evidence>
<accession>Q9S513</accession>
<dbReference type="CDD" id="cd03697">
    <property type="entry name" value="EFTU_II"/>
    <property type="match status" value="1"/>
</dbReference>
<evidence type="ECO:0000256" key="3">
    <source>
        <dbReference type="ARBA" id="ARBA00022741"/>
    </source>
</evidence>
<dbReference type="CDD" id="cd01884">
    <property type="entry name" value="EF_Tu"/>
    <property type="match status" value="1"/>
</dbReference>
<dbReference type="InterPro" id="IPR005225">
    <property type="entry name" value="Small_GTP-bd"/>
</dbReference>
<evidence type="ECO:0000256" key="7">
    <source>
        <dbReference type="ARBA" id="ARBA00022917"/>
    </source>
</evidence>
<dbReference type="InterPro" id="IPR000795">
    <property type="entry name" value="T_Tr_GTP-bd_dom"/>
</dbReference>
<dbReference type="PRINTS" id="PR00315">
    <property type="entry name" value="ELONGATNFCT"/>
</dbReference>
<dbReference type="FunFam" id="3.40.50.300:FF:000003">
    <property type="entry name" value="Elongation factor Tu"/>
    <property type="match status" value="1"/>
</dbReference>
<dbReference type="InterPro" id="IPR033720">
    <property type="entry name" value="EFTU_2"/>
</dbReference>
<dbReference type="InterPro" id="IPR009001">
    <property type="entry name" value="Transl_elong_EF1A/Init_IF2_C"/>
</dbReference>
<evidence type="ECO:0000313" key="12">
    <source>
        <dbReference type="EMBL" id="AAD48153.1"/>
    </source>
</evidence>
<dbReference type="NCBIfam" id="NF000766">
    <property type="entry name" value="PRK00049.1"/>
    <property type="match status" value="1"/>
</dbReference>
<dbReference type="GO" id="GO:0005525">
    <property type="term" value="F:GTP binding"/>
    <property type="evidence" value="ECO:0007669"/>
    <property type="project" value="UniProtKB-UniRule"/>
</dbReference>
<dbReference type="SUPFAM" id="SSF52540">
    <property type="entry name" value="P-loop containing nucleoside triphosphate hydrolases"/>
    <property type="match status" value="1"/>
</dbReference>
<dbReference type="InterPro" id="IPR050055">
    <property type="entry name" value="EF-Tu_GTPase"/>
</dbReference>
<dbReference type="Pfam" id="PF03143">
    <property type="entry name" value="GTP_EFTU_D3"/>
    <property type="match status" value="1"/>
</dbReference>
<keyword evidence="5" id="KW-0378">Hydrolase</keyword>
<dbReference type="NCBIfam" id="TIGR00231">
    <property type="entry name" value="small_GTP"/>
    <property type="match status" value="1"/>
</dbReference>
<dbReference type="InterPro" id="IPR009000">
    <property type="entry name" value="Transl_B-barrel_sf"/>
</dbReference>
<dbReference type="NCBIfam" id="NF009373">
    <property type="entry name" value="PRK12736.1"/>
    <property type="match status" value="1"/>
</dbReference>
<dbReference type="CDD" id="cd03707">
    <property type="entry name" value="EFTU_III"/>
    <property type="match status" value="1"/>
</dbReference>
<keyword evidence="7" id="KW-0648">Protein biosynthesis</keyword>
<dbReference type="InterPro" id="IPR004161">
    <property type="entry name" value="EFTu-like_2"/>
</dbReference>
<feature type="domain" description="Tr-type G" evidence="11">
    <location>
        <begin position="7"/>
        <end position="203"/>
    </location>
</feature>
<dbReference type="InterPro" id="IPR041709">
    <property type="entry name" value="EF-Tu_GTP-bd"/>
</dbReference>
<dbReference type="Gene3D" id="3.40.50.300">
    <property type="entry name" value="P-loop containing nucleotide triphosphate hydrolases"/>
    <property type="match status" value="1"/>
</dbReference>
<reference evidence="12" key="1">
    <citation type="submission" date="1998-08" db="EMBL/GenBank/DDBJ databases">
        <title>Nucleotide sequence of tuf gene of a phytoplasma associated with loofah witches' broom.</title>
        <authorList>
            <person name="Chen Y.-H."/>
            <person name="Ho K.-C."/>
        </authorList>
    </citation>
    <scope>NUCLEOTIDE SEQUENCE</scope>
</reference>
<keyword evidence="8" id="KW-0342">GTP-binding</keyword>
<evidence type="ECO:0000256" key="6">
    <source>
        <dbReference type="ARBA" id="ARBA00022842"/>
    </source>
</evidence>
<dbReference type="Gene3D" id="2.40.30.10">
    <property type="entry name" value="Translation factors"/>
    <property type="match status" value="2"/>
</dbReference>
<proteinExistence type="inferred from homology"/>
<evidence type="ECO:0000256" key="1">
    <source>
        <dbReference type="ARBA" id="ARBA00007249"/>
    </source>
</evidence>
<dbReference type="SUPFAM" id="SSF50447">
    <property type="entry name" value="Translation proteins"/>
    <property type="match status" value="1"/>
</dbReference>
<name>Q9S513_LOWBP</name>
<evidence type="ECO:0000256" key="8">
    <source>
        <dbReference type="ARBA" id="ARBA00023134"/>
    </source>
</evidence>
<dbReference type="PANTHER" id="PTHR43721">
    <property type="entry name" value="ELONGATION FACTOR TU-RELATED"/>
    <property type="match status" value="1"/>
</dbReference>
<dbReference type="PANTHER" id="PTHR43721:SF22">
    <property type="entry name" value="ELONGATION FACTOR TU, MITOCHONDRIAL"/>
    <property type="match status" value="1"/>
</dbReference>
<evidence type="ECO:0000256" key="5">
    <source>
        <dbReference type="ARBA" id="ARBA00022801"/>
    </source>
</evidence>
<dbReference type="GO" id="GO:0003924">
    <property type="term" value="F:GTPase activity"/>
    <property type="evidence" value="ECO:0007669"/>
    <property type="project" value="InterPro"/>
</dbReference>
<dbReference type="InterPro" id="IPR004160">
    <property type="entry name" value="Transl_elong_EFTu/EF1A_C"/>
</dbReference>
<dbReference type="InterPro" id="IPR004541">
    <property type="entry name" value="Transl_elong_EFTu/EF1A_bac/org"/>
</dbReference>
<comment type="similarity">
    <text evidence="1">Belongs to the TRAFAC class translation factor GTPase superfamily. Classic translation factor GTPase family. EF-Tu/EF-1A subfamily.</text>
</comment>
<protein>
    <recommendedName>
        <fullName evidence="9 10">Elongation factor Tu</fullName>
    </recommendedName>
</protein>
<keyword evidence="3" id="KW-0547">Nucleotide-binding</keyword>
<evidence type="ECO:0000259" key="11">
    <source>
        <dbReference type="PROSITE" id="PS51722"/>
    </source>
</evidence>
<evidence type="ECO:0000256" key="4">
    <source>
        <dbReference type="ARBA" id="ARBA00022768"/>
    </source>
</evidence>
<dbReference type="SUPFAM" id="SSF50465">
    <property type="entry name" value="EF-Tu/eEF-1alpha/eIF2-gamma C-terminal domain"/>
    <property type="match status" value="1"/>
</dbReference>
<dbReference type="InterPro" id="IPR027417">
    <property type="entry name" value="P-loop_NTPase"/>
</dbReference>
<dbReference type="EMBL" id="AF086617">
    <property type="protein sequence ID" value="AAD48153.1"/>
    <property type="molecule type" value="Genomic_DNA"/>
</dbReference>